<protein>
    <recommendedName>
        <fullName evidence="5">Radical SAM core domain-containing protein</fullName>
    </recommendedName>
</protein>
<dbReference type="Proteomes" id="UP000239209">
    <property type="component" value="Unassembled WGS sequence"/>
</dbReference>
<dbReference type="NCBIfam" id="TIGR04269">
    <property type="entry name" value="SAM_SPASM_FxsB"/>
    <property type="match status" value="1"/>
</dbReference>
<feature type="domain" description="Radical SAM core" evidence="5">
    <location>
        <begin position="2"/>
        <end position="230"/>
    </location>
</feature>
<dbReference type="SFLD" id="SFLDG01072">
    <property type="entry name" value="dehydrogenase_like"/>
    <property type="match status" value="1"/>
</dbReference>
<dbReference type="SFLD" id="SFLDG01067">
    <property type="entry name" value="SPASM/twitch_domain_containing"/>
    <property type="match status" value="1"/>
</dbReference>
<evidence type="ECO:0000313" key="7">
    <source>
        <dbReference type="Proteomes" id="UP000239209"/>
    </source>
</evidence>
<keyword evidence="7" id="KW-1185">Reference proteome</keyword>
<dbReference type="InterPro" id="IPR013785">
    <property type="entry name" value="Aldolase_TIM"/>
</dbReference>
<dbReference type="GO" id="GO:0051536">
    <property type="term" value="F:iron-sulfur cluster binding"/>
    <property type="evidence" value="ECO:0007669"/>
    <property type="project" value="UniProtKB-KW"/>
</dbReference>
<dbReference type="Pfam" id="PF04055">
    <property type="entry name" value="Radical_SAM"/>
    <property type="match status" value="1"/>
</dbReference>
<dbReference type="SFLD" id="SFLDG01386">
    <property type="entry name" value="main_SPASM_domain-containing"/>
    <property type="match status" value="1"/>
</dbReference>
<gene>
    <name evidence="6" type="ORF">CLV70_10615</name>
</gene>
<evidence type="ECO:0000313" key="6">
    <source>
        <dbReference type="EMBL" id="PRY29298.1"/>
    </source>
</evidence>
<dbReference type="EMBL" id="PVZG01000006">
    <property type="protein sequence ID" value="PRY29298.1"/>
    <property type="molecule type" value="Genomic_DNA"/>
</dbReference>
<dbReference type="SFLD" id="SFLDS00029">
    <property type="entry name" value="Radical_SAM"/>
    <property type="match status" value="1"/>
</dbReference>
<evidence type="ECO:0000256" key="1">
    <source>
        <dbReference type="ARBA" id="ARBA00022691"/>
    </source>
</evidence>
<dbReference type="PROSITE" id="PS51918">
    <property type="entry name" value="RADICAL_SAM"/>
    <property type="match status" value="1"/>
</dbReference>
<sequence>MPATVSQIVLKLHSRCNLSCAYCYVYNSVDETWKRQPVTLTEETRKLVAERIAEHVGAHRPAAISVVLHGGEPLLAGHDGVADTLCAISAAMPPETEVRFGMQTNGMLLDERFLEIFHRYGVRVGVSLDGGRAANDRHRIHVNGRGSYERAAAGLRLLARPEHRDIYSGLLCTIDVRNDPVAVYEDLAAFDPPALDLLLPHGNWTNPPPRPPGARSYAQWLIEVFDAWYDAPVVRTHIRLFESMMVRLLGGHGTLETIGGDQAGIVVIETDGTYEETDSLKTTVDGAAATGLGVRTASLDDVMARLDAPVRLSETCLSCPVLRVCGGGLRAHRYRDGSFDNPSAYCDDLYAVIRHIEQRMTQDLGSR</sequence>
<dbReference type="InterPro" id="IPR058240">
    <property type="entry name" value="rSAM_sf"/>
</dbReference>
<evidence type="ECO:0000256" key="2">
    <source>
        <dbReference type="ARBA" id="ARBA00022723"/>
    </source>
</evidence>
<dbReference type="RefSeq" id="WP_170148616.1">
    <property type="nucleotide sequence ID" value="NZ_PVZG01000006.1"/>
</dbReference>
<dbReference type="InterPro" id="IPR026335">
    <property type="entry name" value="rSAM_SPASM_FxsB"/>
</dbReference>
<evidence type="ECO:0000256" key="4">
    <source>
        <dbReference type="ARBA" id="ARBA00023014"/>
    </source>
</evidence>
<dbReference type="CDD" id="cd01335">
    <property type="entry name" value="Radical_SAM"/>
    <property type="match status" value="1"/>
</dbReference>
<reference evidence="6 7" key="1">
    <citation type="submission" date="2018-03" db="EMBL/GenBank/DDBJ databases">
        <title>Genomic Encyclopedia of Archaeal and Bacterial Type Strains, Phase II (KMG-II): from individual species to whole genera.</title>
        <authorList>
            <person name="Goeker M."/>
        </authorList>
    </citation>
    <scope>NUCLEOTIDE SEQUENCE [LARGE SCALE GENOMIC DNA]</scope>
    <source>
        <strain evidence="6 7">DSM 45348</strain>
    </source>
</reference>
<dbReference type="PANTHER" id="PTHR43273">
    <property type="entry name" value="ANAEROBIC SULFATASE-MATURATING ENZYME HOMOLOG ASLB-RELATED"/>
    <property type="match status" value="1"/>
</dbReference>
<dbReference type="GO" id="GO:0016491">
    <property type="term" value="F:oxidoreductase activity"/>
    <property type="evidence" value="ECO:0007669"/>
    <property type="project" value="InterPro"/>
</dbReference>
<keyword evidence="2" id="KW-0479">Metal-binding</keyword>
<evidence type="ECO:0000256" key="3">
    <source>
        <dbReference type="ARBA" id="ARBA00023004"/>
    </source>
</evidence>
<keyword evidence="4" id="KW-0411">Iron-sulfur</keyword>
<dbReference type="SUPFAM" id="SSF102114">
    <property type="entry name" value="Radical SAM enzymes"/>
    <property type="match status" value="1"/>
</dbReference>
<name>A0A2T0S798_9ACTN</name>
<dbReference type="GO" id="GO:0046872">
    <property type="term" value="F:metal ion binding"/>
    <property type="evidence" value="ECO:0007669"/>
    <property type="project" value="UniProtKB-KW"/>
</dbReference>
<dbReference type="PANTHER" id="PTHR43273:SF8">
    <property type="entry name" value="RADICAL SAM DOMAIN PROTEIN"/>
    <property type="match status" value="1"/>
</dbReference>
<keyword evidence="1" id="KW-0949">S-adenosyl-L-methionine</keyword>
<organism evidence="6 7">
    <name type="scientific">Pseudosporangium ferrugineum</name>
    <dbReference type="NCBI Taxonomy" id="439699"/>
    <lineage>
        <taxon>Bacteria</taxon>
        <taxon>Bacillati</taxon>
        <taxon>Actinomycetota</taxon>
        <taxon>Actinomycetes</taxon>
        <taxon>Micromonosporales</taxon>
        <taxon>Micromonosporaceae</taxon>
        <taxon>Pseudosporangium</taxon>
    </lineage>
</organism>
<dbReference type="AlphaFoldDB" id="A0A2T0S798"/>
<comment type="caution">
    <text evidence="6">The sequence shown here is derived from an EMBL/GenBank/DDBJ whole genome shotgun (WGS) entry which is preliminary data.</text>
</comment>
<evidence type="ECO:0000259" key="5">
    <source>
        <dbReference type="PROSITE" id="PS51918"/>
    </source>
</evidence>
<proteinExistence type="predicted"/>
<accession>A0A2T0S798</accession>
<keyword evidence="3" id="KW-0408">Iron</keyword>
<dbReference type="Gene3D" id="3.20.20.70">
    <property type="entry name" value="Aldolase class I"/>
    <property type="match status" value="1"/>
</dbReference>
<dbReference type="InterPro" id="IPR023867">
    <property type="entry name" value="Sulphatase_maturase_rSAM"/>
</dbReference>
<dbReference type="InterPro" id="IPR007197">
    <property type="entry name" value="rSAM"/>
</dbReference>